<evidence type="ECO:0000313" key="1">
    <source>
        <dbReference type="EMBL" id="KWA84091.1"/>
    </source>
</evidence>
<proteinExistence type="predicted"/>
<comment type="caution">
    <text evidence="1">The sequence shown here is derived from an EMBL/GenBank/DDBJ whole genome shotgun (WGS) entry which is preliminary data.</text>
</comment>
<sequence length="147" mass="17185">MDNDFLQWLTQQQKLFAERRFDEMDLPRVEDEVFNAASEQVRDPVLASMKDIIKFFILFDYFPGYGEHIAASEAIQSGRAAIGWAFTHSPSLQATLSEEFPGLWVAVRDDMRELFEHYDHSPELVPTDNPYTLDQLLDEKVYPKHWD</sequence>
<accession>A0A119HFL4</accession>
<dbReference type="Proteomes" id="UP000060630">
    <property type="component" value="Unassembled WGS sequence"/>
</dbReference>
<dbReference type="InterPro" id="IPR002636">
    <property type="entry name" value="DUF29"/>
</dbReference>
<protein>
    <submittedName>
        <fullName evidence="1">Uncharacterized protein</fullName>
    </submittedName>
</protein>
<dbReference type="EMBL" id="LPHD01000049">
    <property type="protein sequence ID" value="KWA84091.1"/>
    <property type="molecule type" value="Genomic_DNA"/>
</dbReference>
<name>A0A119HFL4_9BURK</name>
<dbReference type="RefSeq" id="WP_060192489.1">
    <property type="nucleotide sequence ID" value="NZ_LPHD01000049.1"/>
</dbReference>
<gene>
    <name evidence="1" type="ORF">WL29_22255</name>
</gene>
<dbReference type="Pfam" id="PF01724">
    <property type="entry name" value="DUF29"/>
    <property type="match status" value="1"/>
</dbReference>
<dbReference type="PANTHER" id="PTHR34235:SF1">
    <property type="entry name" value="SLR0416 PROTEIN"/>
    <property type="match status" value="1"/>
</dbReference>
<reference evidence="1 2" key="1">
    <citation type="submission" date="2015-11" db="EMBL/GenBank/DDBJ databases">
        <title>Expanding the genomic diversity of Burkholderia species for the development of highly accurate diagnostics.</title>
        <authorList>
            <person name="Sahl J."/>
            <person name="Keim P."/>
            <person name="Wagner D."/>
        </authorList>
    </citation>
    <scope>NUCLEOTIDE SEQUENCE [LARGE SCALE GENOMIC DNA]</scope>
    <source>
        <strain evidence="1 2">MSMB2087WGS</strain>
    </source>
</reference>
<evidence type="ECO:0000313" key="2">
    <source>
        <dbReference type="Proteomes" id="UP000060630"/>
    </source>
</evidence>
<organism evidence="1 2">
    <name type="scientific">Burkholderia ubonensis</name>
    <dbReference type="NCBI Taxonomy" id="101571"/>
    <lineage>
        <taxon>Bacteria</taxon>
        <taxon>Pseudomonadati</taxon>
        <taxon>Pseudomonadota</taxon>
        <taxon>Betaproteobacteria</taxon>
        <taxon>Burkholderiales</taxon>
        <taxon>Burkholderiaceae</taxon>
        <taxon>Burkholderia</taxon>
        <taxon>Burkholderia cepacia complex</taxon>
    </lineage>
</organism>
<dbReference type="PANTHER" id="PTHR34235">
    <property type="entry name" value="SLR1203 PROTEIN-RELATED"/>
    <property type="match status" value="1"/>
</dbReference>
<dbReference type="AlphaFoldDB" id="A0A119HFL4"/>
<dbReference type="Gene3D" id="1.20.1220.20">
    <property type="entry name" value="Uncharcterised protein PF01724"/>
    <property type="match status" value="1"/>
</dbReference>